<dbReference type="InterPro" id="IPR013538">
    <property type="entry name" value="ASHA1/2-like_C"/>
</dbReference>
<name>A0A1H4CRA3_9SPHI</name>
<evidence type="ECO:0000313" key="3">
    <source>
        <dbReference type="EMBL" id="SEA62904.1"/>
    </source>
</evidence>
<keyword evidence="4" id="KW-1185">Reference proteome</keyword>
<dbReference type="Proteomes" id="UP000198850">
    <property type="component" value="Unassembled WGS sequence"/>
</dbReference>
<protein>
    <submittedName>
        <fullName evidence="3">Uncharacterized conserved protein YndB, AHSA1/START domain</fullName>
    </submittedName>
</protein>
<dbReference type="EMBL" id="FNRA01000004">
    <property type="protein sequence ID" value="SEA62904.1"/>
    <property type="molecule type" value="Genomic_DNA"/>
</dbReference>
<reference evidence="3 4" key="1">
    <citation type="submission" date="2016-10" db="EMBL/GenBank/DDBJ databases">
        <authorList>
            <person name="de Groot N.N."/>
        </authorList>
    </citation>
    <scope>NUCLEOTIDE SEQUENCE [LARGE SCALE GENOMIC DNA]</scope>
    <source>
        <strain evidence="3 4">DSM 19033</strain>
    </source>
</reference>
<dbReference type="Pfam" id="PF08327">
    <property type="entry name" value="AHSA1"/>
    <property type="match status" value="2"/>
</dbReference>
<evidence type="ECO:0000256" key="1">
    <source>
        <dbReference type="ARBA" id="ARBA00006817"/>
    </source>
</evidence>
<organism evidence="3 4">
    <name type="scientific">Pedobacter hartonius</name>
    <dbReference type="NCBI Taxonomy" id="425514"/>
    <lineage>
        <taxon>Bacteria</taxon>
        <taxon>Pseudomonadati</taxon>
        <taxon>Bacteroidota</taxon>
        <taxon>Sphingobacteriia</taxon>
        <taxon>Sphingobacteriales</taxon>
        <taxon>Sphingobacteriaceae</taxon>
        <taxon>Pedobacter</taxon>
    </lineage>
</organism>
<feature type="domain" description="Activator of Hsp90 ATPase homologue 1/2-like C-terminal" evidence="2">
    <location>
        <begin position="16"/>
        <end position="139"/>
    </location>
</feature>
<gene>
    <name evidence="3" type="ORF">SAMN05443550_104153</name>
</gene>
<accession>A0A1H4CRA3</accession>
<sequence length="292" mass="33053">METSTKTNITIEAIIKASVEKVWQNWTSTNGITKWNTASQEWHTTKAEHELKPGGKFNYRMEAKDGSSGFDFSGTFDVVKPNEYLESTIEDGRKVRTTLTRKGNDTHLSQTFEAEDTHSADFQREGWQNVLNNFRNYVETLKDHVPLHYEITINAPIQKVYDTMIDKDQYTVWTDPFCPGSYFEGSWEKGSKILFIGTDEQGNKGGMVAEVAENIPGKFISLEYMGILKGDEEITTGNEAEDWKGGFENYTFTEKDGSTVVAIDVAGSKELQDFFSATWPLALNKLKEISEQ</sequence>
<proteinExistence type="inferred from homology"/>
<feature type="domain" description="Activator of Hsp90 ATPase homologue 1/2-like C-terminal" evidence="2">
    <location>
        <begin position="154"/>
        <end position="289"/>
    </location>
</feature>
<dbReference type="OrthoDB" id="384974at2"/>
<comment type="similarity">
    <text evidence="1">Belongs to the AHA1 family.</text>
</comment>
<dbReference type="STRING" id="425514.SAMN05443550_104153"/>
<dbReference type="SUPFAM" id="SSF55961">
    <property type="entry name" value="Bet v1-like"/>
    <property type="match status" value="2"/>
</dbReference>
<evidence type="ECO:0000259" key="2">
    <source>
        <dbReference type="Pfam" id="PF08327"/>
    </source>
</evidence>
<dbReference type="AlphaFoldDB" id="A0A1H4CRA3"/>
<dbReference type="CDD" id="cd07814">
    <property type="entry name" value="SRPBCC_CalC_Aha1-like"/>
    <property type="match status" value="1"/>
</dbReference>
<dbReference type="Gene3D" id="3.30.530.20">
    <property type="match status" value="2"/>
</dbReference>
<evidence type="ECO:0000313" key="4">
    <source>
        <dbReference type="Proteomes" id="UP000198850"/>
    </source>
</evidence>
<dbReference type="InterPro" id="IPR023393">
    <property type="entry name" value="START-like_dom_sf"/>
</dbReference>
<dbReference type="RefSeq" id="WP_090556291.1">
    <property type="nucleotide sequence ID" value="NZ_FNRA01000004.1"/>
</dbReference>